<comment type="caution">
    <text evidence="10">The sequence shown here is derived from an EMBL/GenBank/DDBJ whole genome shotgun (WGS) entry which is preliminary data.</text>
</comment>
<keyword evidence="4" id="KW-0963">Cytoplasm</keyword>
<dbReference type="OrthoDB" id="10250117at2759"/>
<evidence type="ECO:0000256" key="4">
    <source>
        <dbReference type="ARBA" id="ARBA00022490"/>
    </source>
</evidence>
<dbReference type="GO" id="GO:0005829">
    <property type="term" value="C:cytosol"/>
    <property type="evidence" value="ECO:0007669"/>
    <property type="project" value="UniProtKB-SubCell"/>
</dbReference>
<dbReference type="Gene3D" id="2.130.10.10">
    <property type="entry name" value="YVTN repeat-like/Quinoprotein amine dehydrogenase"/>
    <property type="match status" value="1"/>
</dbReference>
<comment type="subunit">
    <text evidence="3">Homodimer.</text>
</comment>
<proteinExistence type="predicted"/>
<dbReference type="InterPro" id="IPR036322">
    <property type="entry name" value="WD40_repeat_dom_sf"/>
</dbReference>
<gene>
    <name evidence="10" type="ORF">BB559_005421</name>
</gene>
<reference evidence="10 11" key="1">
    <citation type="journal article" date="2018" name="MBio">
        <title>Comparative Genomics Reveals the Core Gene Toolbox for the Fungus-Insect Symbiosis.</title>
        <authorList>
            <person name="Wang Y."/>
            <person name="Stata M."/>
            <person name="Wang W."/>
            <person name="Stajich J.E."/>
            <person name="White M.M."/>
            <person name="Moncalvo J.M."/>
        </authorList>
    </citation>
    <scope>NUCLEOTIDE SEQUENCE [LARGE SCALE GENOMIC DNA]</scope>
    <source>
        <strain evidence="10 11">AUS-77-4</strain>
    </source>
</reference>
<name>A0A2T9Y8T4_9FUNG</name>
<organism evidence="10 11">
    <name type="scientific">Furculomyces boomerangus</name>
    <dbReference type="NCBI Taxonomy" id="61424"/>
    <lineage>
        <taxon>Eukaryota</taxon>
        <taxon>Fungi</taxon>
        <taxon>Fungi incertae sedis</taxon>
        <taxon>Zoopagomycota</taxon>
        <taxon>Kickxellomycotina</taxon>
        <taxon>Harpellomycetes</taxon>
        <taxon>Harpellales</taxon>
        <taxon>Harpellaceae</taxon>
        <taxon>Furculomyces</taxon>
    </lineage>
</organism>
<dbReference type="SMART" id="SM00320">
    <property type="entry name" value="WD40"/>
    <property type="match status" value="3"/>
</dbReference>
<comment type="subcellular location">
    <subcellularLocation>
        <location evidence="2">Cytoplasm</location>
        <location evidence="2">Cytosol</location>
    </subcellularLocation>
</comment>
<dbReference type="Pfam" id="PF00400">
    <property type="entry name" value="WD40"/>
    <property type="match status" value="1"/>
</dbReference>
<dbReference type="GO" id="GO:0016740">
    <property type="term" value="F:transferase activity"/>
    <property type="evidence" value="ECO:0007669"/>
    <property type="project" value="UniProtKB-KW"/>
</dbReference>
<evidence type="ECO:0000313" key="11">
    <source>
        <dbReference type="Proteomes" id="UP000245699"/>
    </source>
</evidence>
<evidence type="ECO:0000256" key="2">
    <source>
        <dbReference type="ARBA" id="ARBA00004514"/>
    </source>
</evidence>
<evidence type="ECO:0000256" key="5">
    <source>
        <dbReference type="ARBA" id="ARBA00022679"/>
    </source>
</evidence>
<dbReference type="InterPro" id="IPR015943">
    <property type="entry name" value="WD40/YVTN_repeat-like_dom_sf"/>
</dbReference>
<dbReference type="InterPro" id="IPR015424">
    <property type="entry name" value="PyrdxlP-dep_Trfase"/>
</dbReference>
<sequence>MPSEISRIATNIGFPISCIAITENDEIIIGGGGGPGRSGVKNKIIIGKINPEKLKLSIKAEHEFGNDEDAPTCIALHPRERNLVAGVNCKRDEILNGENKSVRVFEIQKKKFIQKNSVKINDSIKIEDYLKFIVFDKKGSFLCCGSSDGTFSCLNFPSLTKRIPTQKANQEVVGADINLNSKLIAIVTASELRVINSNTGDLVQTVSDPHVASGEGAMFRALKFGNTRKTSHLLYTVLNMKSRKGAYIAVWNMDTWKRTITKQVSKSPVTSFCISFDKNLVAVANSTNEIIILDLSTLKIVLSIPNAHTFAITSLSFNKSSNYLVSGSADETYGICIVPDPTSRTLISVIQNNSFIATTPLASEVVDAITNSLSQDWGNPSSLNEYGIGAKRSIENARTLVGNVIGADSKDIVFTSGGTESNNVALFSALKYWENGGYAGIPHFITSEIEHPAVLEPIRALVLQNRITVSFLPTLKSGSVDVSEQIVTKILAENFNTVMISVMLVNNETGAINDIKSLTRIAKENGMNIGHKIFVHTDAAQAIGKIGVDVDDLDVDYLTVVGHKIYGPRIGALYAKNAGIDTPIYPLMFGGGQERGFRPGTENTPMIVGLGKACELVSENLCSYIHHYEMLKTHFLKSIEEKKPKNINIIFHGHQNKPKLITPNVVNFSIQLSNCFCVDVRERVSSADLTKLLEERGISIGRGSACHSGLKICSPVLTAMGIDSEIAGNSLRFSVGRGTSVEDVDFFVKCYWEVVNEML</sequence>
<evidence type="ECO:0000256" key="1">
    <source>
        <dbReference type="ARBA" id="ARBA00001933"/>
    </source>
</evidence>
<dbReference type="InterPro" id="IPR015422">
    <property type="entry name" value="PyrdxlP-dep_Trfase_small"/>
</dbReference>
<dbReference type="AlphaFoldDB" id="A0A2T9Y8T4"/>
<dbReference type="Gene3D" id="3.90.1150.10">
    <property type="entry name" value="Aspartate Aminotransferase, domain 1"/>
    <property type="match status" value="1"/>
</dbReference>
<comment type="cofactor">
    <cofactor evidence="1">
        <name>pyridoxal 5'-phosphate</name>
        <dbReference type="ChEBI" id="CHEBI:597326"/>
    </cofactor>
</comment>
<accession>A0A2T9Y8T4</accession>
<comment type="function">
    <text evidence="6">Catalyzes the decomposition of L-selenocysteine to L-alanine and elemental selenium.</text>
</comment>
<evidence type="ECO:0000256" key="3">
    <source>
        <dbReference type="ARBA" id="ARBA00011738"/>
    </source>
</evidence>
<dbReference type="InterPro" id="IPR015421">
    <property type="entry name" value="PyrdxlP-dep_Trfase_major"/>
</dbReference>
<evidence type="ECO:0000256" key="7">
    <source>
        <dbReference type="ARBA" id="ARBA00039054"/>
    </source>
</evidence>
<dbReference type="Proteomes" id="UP000245699">
    <property type="component" value="Unassembled WGS sequence"/>
</dbReference>
<dbReference type="InterPro" id="IPR001680">
    <property type="entry name" value="WD40_rpt"/>
</dbReference>
<evidence type="ECO:0000256" key="6">
    <source>
        <dbReference type="ARBA" id="ARBA00037407"/>
    </source>
</evidence>
<feature type="domain" description="Aminotransferase class V" evidence="9">
    <location>
        <begin position="357"/>
        <end position="746"/>
    </location>
</feature>
<evidence type="ECO:0000313" key="10">
    <source>
        <dbReference type="EMBL" id="PVU88735.1"/>
    </source>
</evidence>
<dbReference type="STRING" id="61424.A0A2T9Y8T4"/>
<dbReference type="Gene3D" id="1.10.260.50">
    <property type="match status" value="1"/>
</dbReference>
<dbReference type="InterPro" id="IPR000192">
    <property type="entry name" value="Aminotrans_V_dom"/>
</dbReference>
<keyword evidence="5" id="KW-0808">Transferase</keyword>
<dbReference type="Pfam" id="PF00266">
    <property type="entry name" value="Aminotran_5"/>
    <property type="match status" value="1"/>
</dbReference>
<evidence type="ECO:0000259" key="9">
    <source>
        <dbReference type="Pfam" id="PF00266"/>
    </source>
</evidence>
<dbReference type="SUPFAM" id="SSF50978">
    <property type="entry name" value="WD40 repeat-like"/>
    <property type="match status" value="1"/>
</dbReference>
<dbReference type="Gene3D" id="3.40.640.10">
    <property type="entry name" value="Type I PLP-dependent aspartate aminotransferase-like (Major domain)"/>
    <property type="match status" value="1"/>
</dbReference>
<protein>
    <recommendedName>
        <fullName evidence="8">Selenocysteine lyase</fullName>
        <ecNumber evidence="7">4.4.1.16</ecNumber>
    </recommendedName>
</protein>
<dbReference type="SUPFAM" id="SSF53383">
    <property type="entry name" value="PLP-dependent transferases"/>
    <property type="match status" value="1"/>
</dbReference>
<dbReference type="EMBL" id="MBFT01000602">
    <property type="protein sequence ID" value="PVU88735.1"/>
    <property type="molecule type" value="Genomic_DNA"/>
</dbReference>
<dbReference type="PANTHER" id="PTHR11601">
    <property type="entry name" value="CYSTEINE DESULFURYLASE FAMILY MEMBER"/>
    <property type="match status" value="1"/>
</dbReference>
<dbReference type="GO" id="GO:0009000">
    <property type="term" value="F:selenocysteine lyase activity"/>
    <property type="evidence" value="ECO:0007669"/>
    <property type="project" value="UniProtKB-EC"/>
</dbReference>
<dbReference type="PANTHER" id="PTHR11601:SF62">
    <property type="entry name" value="SELENOCYSTEINE LYASE"/>
    <property type="match status" value="1"/>
</dbReference>
<dbReference type="EC" id="4.4.1.16" evidence="7"/>
<keyword evidence="11" id="KW-1185">Reference proteome</keyword>
<evidence type="ECO:0000256" key="8">
    <source>
        <dbReference type="ARBA" id="ARBA00040554"/>
    </source>
</evidence>